<protein>
    <submittedName>
        <fullName evidence="2">Transposase</fullName>
    </submittedName>
</protein>
<dbReference type="Proteomes" id="UP000077701">
    <property type="component" value="Unassembled WGS sequence"/>
</dbReference>
<dbReference type="AlphaFoldDB" id="A0A171DQM7"/>
<gene>
    <name evidence="2" type="ORF">PS9374_07059</name>
</gene>
<sequence>MRSGLLAERTRRRHAAVHHLLAQGRDLRAIARELGLARNTVRRFARAADPEALLVRNGTGRRPKNLEPFAPYLRQRWEEGCTNAERLYQEITAMGYRGKSTALRTYVHPWRSQATITPPPRPQPPSVRTATGWFLRHPDSLDADERRQLDALTGACPPLAAVRDHVRGFAAMMLQLRGEHLEQWMNDIRADDLPELRSFVTGLHRDFDAARAGLSLPYSSGKVEGHVNRVKMIKRQMYGRANPDLLRKRVLLAD</sequence>
<reference evidence="2 3" key="1">
    <citation type="journal article" date="2016" name="Genome Announc.">
        <title>Draft Genome Sequence of Planomonospora sphaerica JCM9374, a Rare Actinomycete.</title>
        <authorList>
            <person name="Dohra H."/>
            <person name="Suzuki T."/>
            <person name="Inoue Y."/>
            <person name="Kodani S."/>
        </authorList>
    </citation>
    <scope>NUCLEOTIDE SEQUENCE [LARGE SCALE GENOMIC DNA]</scope>
    <source>
        <strain evidence="2 3">JCM 9374</strain>
    </source>
</reference>
<evidence type="ECO:0000259" key="1">
    <source>
        <dbReference type="PROSITE" id="PS50531"/>
    </source>
</evidence>
<keyword evidence="3" id="KW-1185">Reference proteome</keyword>
<dbReference type="InterPro" id="IPR047951">
    <property type="entry name" value="Transpos_ISL3"/>
</dbReference>
<dbReference type="STRING" id="161355.PS9374_07059"/>
<accession>A0A171DQM7</accession>
<evidence type="ECO:0000313" key="3">
    <source>
        <dbReference type="Proteomes" id="UP000077701"/>
    </source>
</evidence>
<dbReference type="PANTHER" id="PTHR33498">
    <property type="entry name" value="TRANSPOSASE FOR INSERTION SEQUENCE ELEMENT IS1557"/>
    <property type="match status" value="1"/>
</dbReference>
<proteinExistence type="predicted"/>
<dbReference type="InterPro" id="IPR017894">
    <property type="entry name" value="HTH_IS21_transposase_type"/>
</dbReference>
<reference evidence="3" key="2">
    <citation type="submission" date="2016-04" db="EMBL/GenBank/DDBJ databases">
        <title>Planomonospora sphaerica JCM9374 whole genome shotgun sequence.</title>
        <authorList>
            <person name="Suzuki T."/>
            <person name="Dohra H."/>
            <person name="Kodani S."/>
        </authorList>
    </citation>
    <scope>NUCLEOTIDE SEQUENCE [LARGE SCALE GENOMIC DNA]</scope>
    <source>
        <strain evidence="3">JCM 9374</strain>
    </source>
</reference>
<dbReference type="PANTHER" id="PTHR33498:SF1">
    <property type="entry name" value="TRANSPOSASE FOR INSERTION SEQUENCE ELEMENT IS1557"/>
    <property type="match status" value="1"/>
</dbReference>
<dbReference type="InterPro" id="IPR002560">
    <property type="entry name" value="Transposase_DDE"/>
</dbReference>
<evidence type="ECO:0000313" key="2">
    <source>
        <dbReference type="EMBL" id="GAT71368.1"/>
    </source>
</evidence>
<name>A0A171DQM7_9ACTN</name>
<feature type="domain" description="HTH IS21-type" evidence="1">
    <location>
        <begin position="12"/>
        <end position="77"/>
    </location>
</feature>
<dbReference type="Pfam" id="PF01610">
    <property type="entry name" value="DDE_Tnp_ISL3"/>
    <property type="match status" value="1"/>
</dbReference>
<dbReference type="PROSITE" id="PS50531">
    <property type="entry name" value="HTH_IS21"/>
    <property type="match status" value="1"/>
</dbReference>
<dbReference type="EMBL" id="BDCX01000028">
    <property type="protein sequence ID" value="GAT71368.1"/>
    <property type="molecule type" value="Genomic_DNA"/>
</dbReference>
<organism evidence="2 3">
    <name type="scientific">Planomonospora sphaerica</name>
    <dbReference type="NCBI Taxonomy" id="161355"/>
    <lineage>
        <taxon>Bacteria</taxon>
        <taxon>Bacillati</taxon>
        <taxon>Actinomycetota</taxon>
        <taxon>Actinomycetes</taxon>
        <taxon>Streptosporangiales</taxon>
        <taxon>Streptosporangiaceae</taxon>
        <taxon>Planomonospora</taxon>
    </lineage>
</organism>
<comment type="caution">
    <text evidence="2">The sequence shown here is derived from an EMBL/GenBank/DDBJ whole genome shotgun (WGS) entry which is preliminary data.</text>
</comment>